<dbReference type="PROSITE" id="PS00444">
    <property type="entry name" value="POLYPRENYL_SYNTHASE_2"/>
    <property type="match status" value="1"/>
</dbReference>
<dbReference type="GO" id="GO:0004659">
    <property type="term" value="F:prenyltransferase activity"/>
    <property type="evidence" value="ECO:0007669"/>
    <property type="project" value="InterPro"/>
</dbReference>
<dbReference type="PANTHER" id="PTHR12001:SF85">
    <property type="entry name" value="SHORT CHAIN ISOPRENYL DIPHOSPHATE SYNTHASE"/>
    <property type="match status" value="1"/>
</dbReference>
<evidence type="ECO:0000256" key="1">
    <source>
        <dbReference type="ARBA" id="ARBA00001946"/>
    </source>
</evidence>
<name>A0A1W6JZR0_9CREN</name>
<gene>
    <name evidence="7" type="ORF">B6F84_06675</name>
</gene>
<keyword evidence="8" id="KW-1185">Reference proteome</keyword>
<dbReference type="GO" id="GO:0046872">
    <property type="term" value="F:metal ion binding"/>
    <property type="evidence" value="ECO:0007669"/>
    <property type="project" value="UniProtKB-KW"/>
</dbReference>
<dbReference type="InterPro" id="IPR053504">
    <property type="entry name" value="GGPP_synthase"/>
</dbReference>
<dbReference type="InterPro" id="IPR008949">
    <property type="entry name" value="Isoprenoid_synthase_dom_sf"/>
</dbReference>
<dbReference type="SFLD" id="SFLDG01017">
    <property type="entry name" value="Polyprenyl_Transferase_Like"/>
    <property type="match status" value="1"/>
</dbReference>
<dbReference type="GO" id="GO:0008299">
    <property type="term" value="P:isoprenoid biosynthetic process"/>
    <property type="evidence" value="ECO:0007669"/>
    <property type="project" value="InterPro"/>
</dbReference>
<dbReference type="SUPFAM" id="SSF48576">
    <property type="entry name" value="Terpenoid synthases"/>
    <property type="match status" value="1"/>
</dbReference>
<dbReference type="GeneID" id="41590589"/>
<dbReference type="EMBL" id="CP020477">
    <property type="protein sequence ID" value="ARM75749.1"/>
    <property type="molecule type" value="Genomic_DNA"/>
</dbReference>
<keyword evidence="4" id="KW-0479">Metal-binding</keyword>
<evidence type="ECO:0000256" key="3">
    <source>
        <dbReference type="ARBA" id="ARBA00022679"/>
    </source>
</evidence>
<evidence type="ECO:0000256" key="2">
    <source>
        <dbReference type="ARBA" id="ARBA00006706"/>
    </source>
</evidence>
<keyword evidence="3 6" id="KW-0808">Transferase</keyword>
<evidence type="ECO:0000256" key="4">
    <source>
        <dbReference type="ARBA" id="ARBA00022723"/>
    </source>
</evidence>
<comment type="cofactor">
    <cofactor evidence="1">
        <name>Mg(2+)</name>
        <dbReference type="ChEBI" id="CHEBI:18420"/>
    </cofactor>
</comment>
<evidence type="ECO:0000313" key="7">
    <source>
        <dbReference type="EMBL" id="ARM75749.1"/>
    </source>
</evidence>
<protein>
    <submittedName>
        <fullName evidence="7">Geranylgeranyl pyrophosphate synthase</fullName>
    </submittedName>
</protein>
<dbReference type="Gene3D" id="1.10.600.10">
    <property type="entry name" value="Farnesyl Diphosphate Synthase"/>
    <property type="match status" value="1"/>
</dbReference>
<evidence type="ECO:0000256" key="5">
    <source>
        <dbReference type="ARBA" id="ARBA00022842"/>
    </source>
</evidence>
<comment type="similarity">
    <text evidence="2 6">Belongs to the FPP/GGPP synthase family.</text>
</comment>
<organism evidence="7 8">
    <name type="scientific">Acidianus manzaensis</name>
    <dbReference type="NCBI Taxonomy" id="282676"/>
    <lineage>
        <taxon>Archaea</taxon>
        <taxon>Thermoproteota</taxon>
        <taxon>Thermoprotei</taxon>
        <taxon>Sulfolobales</taxon>
        <taxon>Sulfolobaceae</taxon>
        <taxon>Acidianus</taxon>
    </lineage>
</organism>
<dbReference type="SFLD" id="SFLDS00005">
    <property type="entry name" value="Isoprenoid_Synthase_Type_I"/>
    <property type="match status" value="1"/>
</dbReference>
<dbReference type="PANTHER" id="PTHR12001">
    <property type="entry name" value="GERANYLGERANYL PYROPHOSPHATE SYNTHASE"/>
    <property type="match status" value="1"/>
</dbReference>
<accession>A0A1W6JZR0</accession>
<dbReference type="Proteomes" id="UP000193404">
    <property type="component" value="Chromosome"/>
</dbReference>
<proteinExistence type="inferred from homology"/>
<dbReference type="KEGG" id="aman:B6F84_06675"/>
<dbReference type="AlphaFoldDB" id="A0A1W6JZR0"/>
<sequence>MELDQYFNEIIYNVNNEISSYVKGDIKQLYDASIYLLNAGGKRLRPLFLVSIADLLKGDRKRAYKAAAAVEILHNFTLIHDDIMDEDTLRRGIPTVHVKWGIPLAILAGDLLHAKAFQALGDALKGLDAEKIYSGIAEFSNSVIIIAEGQAMDMEFENRENVSEEEYIEMIKKKTAQLFACSAYLGGLVSNANNSELELLKNFGINIGISFQIMDDILGLTADEKELGKPVYSDIREGKKTILVIHALQNANEEQKRIIMEGLGSKDSEKIKKAGDIIKSLSLDYAYSKAKYYLDHAFENLNKIHGEEIAGKALNYLVRFTVERRK</sequence>
<dbReference type="InterPro" id="IPR000092">
    <property type="entry name" value="Polyprenyl_synt"/>
</dbReference>
<evidence type="ECO:0000256" key="6">
    <source>
        <dbReference type="RuleBase" id="RU004466"/>
    </source>
</evidence>
<reference evidence="7 8" key="1">
    <citation type="submission" date="2017-03" db="EMBL/GenBank/DDBJ databases">
        <title>Sulfur activation and transportation mechanism of thermophilic Archaea Acidianus manzaensis YN-25.</title>
        <authorList>
            <person name="Ma Y."/>
            <person name="Yang Y."/>
            <person name="Xia J."/>
        </authorList>
    </citation>
    <scope>NUCLEOTIDE SEQUENCE [LARGE SCALE GENOMIC DNA]</scope>
    <source>
        <strain evidence="7 8">YN-25</strain>
    </source>
</reference>
<keyword evidence="5" id="KW-0460">Magnesium</keyword>
<dbReference type="PROSITE" id="PS00723">
    <property type="entry name" value="POLYPRENYL_SYNTHASE_1"/>
    <property type="match status" value="1"/>
</dbReference>
<dbReference type="NCBIfam" id="NF041003">
    <property type="entry name" value="GGPP_syn"/>
    <property type="match status" value="1"/>
</dbReference>
<dbReference type="CDD" id="cd00685">
    <property type="entry name" value="Trans_IPPS_HT"/>
    <property type="match status" value="1"/>
</dbReference>
<dbReference type="OrthoDB" id="26738at2157"/>
<dbReference type="Pfam" id="PF00348">
    <property type="entry name" value="polyprenyl_synt"/>
    <property type="match status" value="1"/>
</dbReference>
<dbReference type="RefSeq" id="WP_148691528.1">
    <property type="nucleotide sequence ID" value="NZ_CP020477.1"/>
</dbReference>
<dbReference type="InterPro" id="IPR033749">
    <property type="entry name" value="Polyprenyl_synt_CS"/>
</dbReference>
<dbReference type="STRING" id="282676.B6F84_06675"/>
<evidence type="ECO:0000313" key="8">
    <source>
        <dbReference type="Proteomes" id="UP000193404"/>
    </source>
</evidence>